<comment type="caution">
    <text evidence="1">The sequence shown here is derived from an EMBL/GenBank/DDBJ whole genome shotgun (WGS) entry which is preliminary data.</text>
</comment>
<dbReference type="Proteomes" id="UP001211065">
    <property type="component" value="Unassembled WGS sequence"/>
</dbReference>
<name>A0AAD5U894_9FUNG</name>
<sequence length="110" mass="13117">MDMMEGNHSQYHLHVNFYLTDDWFSMNVFVYDLKGIVLCLQSGADKEKRARTEVEVRSIKESCDKITETAIEGYFRERGDGREFKRLYSDSLLHLHLFVIFKSFYKKIHL</sequence>
<keyword evidence="2" id="KW-1185">Reference proteome</keyword>
<reference evidence="1" key="1">
    <citation type="submission" date="2020-05" db="EMBL/GenBank/DDBJ databases">
        <title>Phylogenomic resolution of chytrid fungi.</title>
        <authorList>
            <person name="Stajich J.E."/>
            <person name="Amses K."/>
            <person name="Simmons R."/>
            <person name="Seto K."/>
            <person name="Myers J."/>
            <person name="Bonds A."/>
            <person name="Quandt C.A."/>
            <person name="Barry K."/>
            <person name="Liu P."/>
            <person name="Grigoriev I."/>
            <person name="Longcore J.E."/>
            <person name="James T.Y."/>
        </authorList>
    </citation>
    <scope>NUCLEOTIDE SEQUENCE</scope>
    <source>
        <strain evidence="1">JEL0476</strain>
    </source>
</reference>
<accession>A0AAD5U894</accession>
<evidence type="ECO:0000313" key="1">
    <source>
        <dbReference type="EMBL" id="KAJ3226921.1"/>
    </source>
</evidence>
<proteinExistence type="predicted"/>
<gene>
    <name evidence="1" type="ORF">HK099_003873</name>
</gene>
<protein>
    <submittedName>
        <fullName evidence="1">Uncharacterized protein</fullName>
    </submittedName>
</protein>
<dbReference type="AlphaFoldDB" id="A0AAD5U894"/>
<organism evidence="1 2">
    <name type="scientific">Clydaea vesicula</name>
    <dbReference type="NCBI Taxonomy" id="447962"/>
    <lineage>
        <taxon>Eukaryota</taxon>
        <taxon>Fungi</taxon>
        <taxon>Fungi incertae sedis</taxon>
        <taxon>Chytridiomycota</taxon>
        <taxon>Chytridiomycota incertae sedis</taxon>
        <taxon>Chytridiomycetes</taxon>
        <taxon>Lobulomycetales</taxon>
        <taxon>Lobulomycetaceae</taxon>
        <taxon>Clydaea</taxon>
    </lineage>
</organism>
<dbReference type="EMBL" id="JADGJW010000026">
    <property type="protein sequence ID" value="KAJ3226921.1"/>
    <property type="molecule type" value="Genomic_DNA"/>
</dbReference>
<evidence type="ECO:0000313" key="2">
    <source>
        <dbReference type="Proteomes" id="UP001211065"/>
    </source>
</evidence>